<name>A0A318TIZ9_9BRAD</name>
<dbReference type="Gene3D" id="3.40.50.300">
    <property type="entry name" value="P-loop containing nucleotide triphosphate hydrolases"/>
    <property type="match status" value="1"/>
</dbReference>
<comment type="caution">
    <text evidence="3">The sequence shown here is derived from an EMBL/GenBank/DDBJ whole genome shotgun (WGS) entry which is preliminary data.</text>
</comment>
<feature type="transmembrane region" description="Helical" evidence="2">
    <location>
        <begin position="47"/>
        <end position="66"/>
    </location>
</feature>
<reference evidence="3 4" key="1">
    <citation type="submission" date="2018-06" db="EMBL/GenBank/DDBJ databases">
        <title>Genomic Encyclopedia of Archaeal and Bacterial Type Strains, Phase II (KMG-II): from individual species to whole genera.</title>
        <authorList>
            <person name="Goeker M."/>
        </authorList>
    </citation>
    <scope>NUCLEOTIDE SEQUENCE [LARGE SCALE GENOMIC DNA]</scope>
    <source>
        <strain evidence="3 4">JCM 11668</strain>
    </source>
</reference>
<keyword evidence="4" id="KW-1185">Reference proteome</keyword>
<dbReference type="EMBL" id="QJTI01000005">
    <property type="protein sequence ID" value="PYF03867.1"/>
    <property type="molecule type" value="Genomic_DNA"/>
</dbReference>
<keyword evidence="2" id="KW-1133">Transmembrane helix</keyword>
<dbReference type="RefSeq" id="WP_110780270.1">
    <property type="nucleotide sequence ID" value="NZ_QJTI01000005.1"/>
</dbReference>
<sequence length="691" mass="73278">MRLAFWRKGGGVPVGEAATADPTADNDAEAPSGRQAAAILRQKKWRVLAPTALALLLSLAIVSLMAPRYQSTLQLSSERPSAVRQQLLKSRDIAREVIDSAKLMERPEFDPVRGQPSALKSLASLAGLAKDPLVQTPEQRVLAAYFDRLTVEADDAARTLVVGFQSSDPNLAEEVVEAIAEHAEVLEETLRQQQASADAQRRTGAIDQQRKRLAEAEARVAQLRALSVDGDGAANLNTELIKARAQKSEAEAKARLLQDALQSGRPIDVAALDAEPMRRLTERRAALRGELAQQSLTLLDGHPRIKELKAQLAELDRQLRAEATRQAQSLEVEARLAAERIDSLTANLEQLARQPSPASDKSQLAAAERELNAQRVKLESEQAAGRATAEPEATDAEAADQQMVSTTPVAPRKLPIVLAATLATMLLSAGVTVARHRPRPAAPSEADDGADEDVGEQGTAMEPEPLTPPVETAIEVPADPVPAFTAAVPDTHPALAAAVGDLEALAAELSKAGRAARKLTFLGARQPGGATMTALTLARLLSRSAKVVLIDLAPSSLALRAISTDPAAPGLAELLLKQASFGDIINRDRFSQLHLVTTGHGGADRALLRSPELNLVLDALLRVYDHVLLDASAATDLSAGLLSAQAHAIVLPEPDMTAHEQAQRRAQLMAVGFSDVTMLGSPPPLAVPAAA</sequence>
<gene>
    <name evidence="3" type="ORF">BJ122_105125</name>
</gene>
<feature type="region of interest" description="Disordered" evidence="1">
    <location>
        <begin position="436"/>
        <end position="467"/>
    </location>
</feature>
<dbReference type="SUPFAM" id="SSF52540">
    <property type="entry name" value="P-loop containing nucleoside triphosphate hydrolases"/>
    <property type="match status" value="1"/>
</dbReference>
<evidence type="ECO:0000313" key="4">
    <source>
        <dbReference type="Proteomes" id="UP000248148"/>
    </source>
</evidence>
<dbReference type="GO" id="GO:0005886">
    <property type="term" value="C:plasma membrane"/>
    <property type="evidence" value="ECO:0007669"/>
    <property type="project" value="TreeGrafter"/>
</dbReference>
<keyword evidence="2" id="KW-0472">Membrane</keyword>
<evidence type="ECO:0000256" key="1">
    <source>
        <dbReference type="SAM" id="MobiDB-lite"/>
    </source>
</evidence>
<protein>
    <submittedName>
        <fullName evidence="3">Uncharacterized protein involved in exopolysaccharide biosynthesis</fullName>
    </submittedName>
</protein>
<keyword evidence="2" id="KW-0812">Transmembrane</keyword>
<accession>A0A318TIZ9</accession>
<evidence type="ECO:0000313" key="3">
    <source>
        <dbReference type="EMBL" id="PYF03867.1"/>
    </source>
</evidence>
<dbReference type="PANTHER" id="PTHR32309:SF13">
    <property type="entry name" value="FERRIC ENTEROBACTIN TRANSPORT PROTEIN FEPE"/>
    <property type="match status" value="1"/>
</dbReference>
<proteinExistence type="predicted"/>
<dbReference type="OrthoDB" id="7786248at2"/>
<dbReference type="GO" id="GO:0004713">
    <property type="term" value="F:protein tyrosine kinase activity"/>
    <property type="evidence" value="ECO:0007669"/>
    <property type="project" value="TreeGrafter"/>
</dbReference>
<dbReference type="AlphaFoldDB" id="A0A318TIZ9"/>
<dbReference type="Proteomes" id="UP000248148">
    <property type="component" value="Unassembled WGS sequence"/>
</dbReference>
<feature type="compositionally biased region" description="Acidic residues" evidence="1">
    <location>
        <begin position="445"/>
        <end position="455"/>
    </location>
</feature>
<organism evidence="3 4">
    <name type="scientific">Rhodopseudomonas faecalis</name>
    <dbReference type="NCBI Taxonomy" id="99655"/>
    <lineage>
        <taxon>Bacteria</taxon>
        <taxon>Pseudomonadati</taxon>
        <taxon>Pseudomonadota</taxon>
        <taxon>Alphaproteobacteria</taxon>
        <taxon>Hyphomicrobiales</taxon>
        <taxon>Nitrobacteraceae</taxon>
        <taxon>Rhodopseudomonas</taxon>
    </lineage>
</organism>
<dbReference type="InterPro" id="IPR027417">
    <property type="entry name" value="P-loop_NTPase"/>
</dbReference>
<feature type="region of interest" description="Disordered" evidence="1">
    <location>
        <begin position="380"/>
        <end position="406"/>
    </location>
</feature>
<dbReference type="PANTHER" id="PTHR32309">
    <property type="entry name" value="TYROSINE-PROTEIN KINASE"/>
    <property type="match status" value="1"/>
</dbReference>
<dbReference type="InterPro" id="IPR050445">
    <property type="entry name" value="Bact_polysacc_biosynth/exp"/>
</dbReference>
<evidence type="ECO:0000256" key="2">
    <source>
        <dbReference type="SAM" id="Phobius"/>
    </source>
</evidence>